<evidence type="ECO:0000256" key="1">
    <source>
        <dbReference type="ARBA" id="ARBA00007699"/>
    </source>
</evidence>
<keyword evidence="2" id="KW-0547">Nucleotide-binding</keyword>
<evidence type="ECO:0000313" key="7">
    <source>
        <dbReference type="Proteomes" id="UP000054408"/>
    </source>
</evidence>
<dbReference type="Gene3D" id="2.70.210.12">
    <property type="entry name" value="GTP1/OBG domain"/>
    <property type="match status" value="1"/>
</dbReference>
<dbReference type="InterPro" id="IPR045086">
    <property type="entry name" value="OBG_GTPase"/>
</dbReference>
<keyword evidence="7" id="KW-1185">Reference proteome</keyword>
<accession>A0A0L0DFD3</accession>
<dbReference type="GO" id="GO:0000287">
    <property type="term" value="F:magnesium ion binding"/>
    <property type="evidence" value="ECO:0007669"/>
    <property type="project" value="InterPro"/>
</dbReference>
<dbReference type="SUPFAM" id="SSF52540">
    <property type="entry name" value="P-loop containing nucleoside triphosphate hydrolases"/>
    <property type="match status" value="1"/>
</dbReference>
<gene>
    <name evidence="6" type="ORF">AMSG_06756</name>
</gene>
<dbReference type="EMBL" id="GL349462">
    <property type="protein sequence ID" value="KNC50851.1"/>
    <property type="molecule type" value="Genomic_DNA"/>
</dbReference>
<dbReference type="Proteomes" id="UP000054408">
    <property type="component" value="Unassembled WGS sequence"/>
</dbReference>
<reference evidence="6 7" key="1">
    <citation type="submission" date="2010-05" db="EMBL/GenBank/DDBJ databases">
        <title>The Genome Sequence of Thecamonas trahens ATCC 50062.</title>
        <authorList>
            <consortium name="The Broad Institute Genome Sequencing Platform"/>
            <person name="Russ C."/>
            <person name="Cuomo C."/>
            <person name="Shea T."/>
            <person name="Young S.K."/>
            <person name="Zeng Q."/>
            <person name="Koehrsen M."/>
            <person name="Haas B."/>
            <person name="Borodovsky M."/>
            <person name="Guigo R."/>
            <person name="Alvarado L."/>
            <person name="Berlin A."/>
            <person name="Bochicchio J."/>
            <person name="Borenstein D."/>
            <person name="Chapman S."/>
            <person name="Chen Z."/>
            <person name="Freedman E."/>
            <person name="Gellesch M."/>
            <person name="Goldberg J."/>
            <person name="Griggs A."/>
            <person name="Gujja S."/>
            <person name="Heilman E."/>
            <person name="Heiman D."/>
            <person name="Hepburn T."/>
            <person name="Howarth C."/>
            <person name="Jen D."/>
            <person name="Larson L."/>
            <person name="Mehta T."/>
            <person name="Park D."/>
            <person name="Pearson M."/>
            <person name="Roberts A."/>
            <person name="Saif S."/>
            <person name="Shenoy N."/>
            <person name="Sisk P."/>
            <person name="Stolte C."/>
            <person name="Sykes S."/>
            <person name="Thomson T."/>
            <person name="Walk T."/>
            <person name="White J."/>
            <person name="Yandava C."/>
            <person name="Burger G."/>
            <person name="Gray M.W."/>
            <person name="Holland P.W.H."/>
            <person name="King N."/>
            <person name="Lang F.B.F."/>
            <person name="Roger A.J."/>
            <person name="Ruiz-Trillo I."/>
            <person name="Lander E."/>
            <person name="Nusbaum C."/>
        </authorList>
    </citation>
    <scope>NUCLEOTIDE SEQUENCE [LARGE SCALE GENOMIC DNA]</scope>
    <source>
        <strain evidence="6 7">ATCC 50062</strain>
    </source>
</reference>
<protein>
    <submittedName>
        <fullName evidence="6">Small GTP-binding protein</fullName>
    </submittedName>
</protein>
<dbReference type="CDD" id="cd01898">
    <property type="entry name" value="Obg"/>
    <property type="match status" value="1"/>
</dbReference>
<dbReference type="GO" id="GO:0005739">
    <property type="term" value="C:mitochondrion"/>
    <property type="evidence" value="ECO:0007669"/>
    <property type="project" value="TreeGrafter"/>
</dbReference>
<dbReference type="AlphaFoldDB" id="A0A0L0DFD3"/>
<dbReference type="PANTHER" id="PTHR11702">
    <property type="entry name" value="DEVELOPMENTALLY REGULATED GTP-BINDING PROTEIN-RELATED"/>
    <property type="match status" value="1"/>
</dbReference>
<dbReference type="Pfam" id="PF01018">
    <property type="entry name" value="GTP1_OBG"/>
    <property type="match status" value="2"/>
</dbReference>
<evidence type="ECO:0000259" key="4">
    <source>
        <dbReference type="PROSITE" id="PS51710"/>
    </source>
</evidence>
<dbReference type="InterPro" id="IPR006073">
    <property type="entry name" value="GTP-bd"/>
</dbReference>
<dbReference type="PROSITE" id="PS51710">
    <property type="entry name" value="G_OBG"/>
    <property type="match status" value="1"/>
</dbReference>
<dbReference type="Pfam" id="PF01926">
    <property type="entry name" value="MMR_HSR1"/>
    <property type="match status" value="1"/>
</dbReference>
<dbReference type="eggNOG" id="KOG1489">
    <property type="taxonomic scope" value="Eukaryota"/>
</dbReference>
<dbReference type="OMA" id="PICAILE"/>
<dbReference type="InterPro" id="IPR006169">
    <property type="entry name" value="GTP1_OBG_dom"/>
</dbReference>
<dbReference type="STRING" id="461836.A0A0L0DFD3"/>
<dbReference type="PROSITE" id="PS51883">
    <property type="entry name" value="OBG"/>
    <property type="match status" value="1"/>
</dbReference>
<dbReference type="PRINTS" id="PR00326">
    <property type="entry name" value="GTP1OBG"/>
</dbReference>
<feature type="domain" description="Obg" evidence="5">
    <location>
        <begin position="24"/>
        <end position="205"/>
    </location>
</feature>
<keyword evidence="3" id="KW-0342">GTP-binding</keyword>
<evidence type="ECO:0000256" key="3">
    <source>
        <dbReference type="ARBA" id="ARBA00023134"/>
    </source>
</evidence>
<organism evidence="6 7">
    <name type="scientific">Thecamonas trahens ATCC 50062</name>
    <dbReference type="NCBI Taxonomy" id="461836"/>
    <lineage>
        <taxon>Eukaryota</taxon>
        <taxon>Apusozoa</taxon>
        <taxon>Apusomonadida</taxon>
        <taxon>Apusomonadidae</taxon>
        <taxon>Thecamonas</taxon>
    </lineage>
</organism>
<dbReference type="InterPro" id="IPR036726">
    <property type="entry name" value="GTP1_OBG_dom_sf"/>
</dbReference>
<comment type="similarity">
    <text evidence="1">Belongs to the TRAFAC class OBG-HflX-like GTPase superfamily. OBG GTPase family.</text>
</comment>
<dbReference type="GO" id="GO:0005525">
    <property type="term" value="F:GTP binding"/>
    <property type="evidence" value="ECO:0007669"/>
    <property type="project" value="UniProtKB-KW"/>
</dbReference>
<dbReference type="InterPro" id="IPR027417">
    <property type="entry name" value="P-loop_NTPase"/>
</dbReference>
<dbReference type="PANTHER" id="PTHR11702:SF31">
    <property type="entry name" value="MITOCHONDRIAL RIBOSOME-ASSOCIATED GTPASE 2"/>
    <property type="match status" value="1"/>
</dbReference>
<dbReference type="InterPro" id="IPR031167">
    <property type="entry name" value="G_OBG"/>
</dbReference>
<dbReference type="OrthoDB" id="347018at2759"/>
<evidence type="ECO:0000259" key="5">
    <source>
        <dbReference type="PROSITE" id="PS51883"/>
    </source>
</evidence>
<feature type="domain" description="OBG-type G" evidence="4">
    <location>
        <begin position="206"/>
        <end position="420"/>
    </location>
</feature>
<dbReference type="Gene3D" id="3.40.50.300">
    <property type="entry name" value="P-loop containing nucleotide triphosphate hydrolases"/>
    <property type="match status" value="1"/>
</dbReference>
<proteinExistence type="inferred from homology"/>
<dbReference type="GO" id="GO:0003924">
    <property type="term" value="F:GTPase activity"/>
    <property type="evidence" value="ECO:0007669"/>
    <property type="project" value="InterPro"/>
</dbReference>
<dbReference type="PIRSF" id="PIRSF002401">
    <property type="entry name" value="GTP_bd_Obg/CgtA"/>
    <property type="match status" value="1"/>
</dbReference>
<name>A0A0L0DFD3_THETB</name>
<dbReference type="InterPro" id="IPR014100">
    <property type="entry name" value="GTP-bd_Obg/CgtA"/>
</dbReference>
<dbReference type="SUPFAM" id="SSF82051">
    <property type="entry name" value="Obg GTP-binding protein N-terminal domain"/>
    <property type="match status" value="1"/>
</dbReference>
<dbReference type="GeneID" id="25565839"/>
<dbReference type="RefSeq" id="XP_013756804.1">
    <property type="nucleotide sequence ID" value="XM_013901350.1"/>
</dbReference>
<evidence type="ECO:0000313" key="6">
    <source>
        <dbReference type="EMBL" id="KNC50851.1"/>
    </source>
</evidence>
<sequence length="432" mass="44249">MLRTTSAVVRSGLWRRWGHATRKGGFVDSARVVAKAGAGGTGCVSFLRERARPFGGPNGGDGGEGGSVVVVGDGSVGDLQTVRAQGSAKHGGKGKDAVIKLPLGTVVRATVTGWSKKVVPESVVEAGAGMLVVDDGAAHGVGDEPTVRDIEFEIEEEGQEVVVARGAPGGLGNIHFASSTNRIPRRRTMGLNGEVAEMELELKVMADVGLVGFPNAGKSSLLEAMSRASPRVGSYPFTTLHPSIGTVAFCDAGATGAETFRVADLPGLVAGAAANIGLGHQFLKHVERNAVIAYVVDLAPPLSAHALSMYGSDDAVAAAIADNVVAGADDPATDATSGELLLAASPWQQLATLTAELAAYDRELVSKPALVLANKIDHKPLAEVLVEVVRSRTAMPVLPVSAKEGTHLKGIMAVLSRIVRDSGGGNSGGGRD</sequence>
<evidence type="ECO:0000256" key="2">
    <source>
        <dbReference type="ARBA" id="ARBA00022741"/>
    </source>
</evidence>
<dbReference type="GO" id="GO:0042254">
    <property type="term" value="P:ribosome biogenesis"/>
    <property type="evidence" value="ECO:0007669"/>
    <property type="project" value="UniProtKB-UniRule"/>
</dbReference>